<evidence type="ECO:0000259" key="3">
    <source>
        <dbReference type="PROSITE" id="PS50181"/>
    </source>
</evidence>
<feature type="region of interest" description="Disordered" evidence="1">
    <location>
        <begin position="362"/>
        <end position="396"/>
    </location>
</feature>
<keyword evidence="2" id="KW-0732">Signal</keyword>
<reference evidence="4 5" key="1">
    <citation type="submission" date="2020-05" db="EMBL/GenBank/DDBJ databases">
        <title>Identification and distribution of gene clusters putatively required for synthesis of sphingolipid metabolism inhibitors in phylogenetically diverse species of the filamentous fungus Fusarium.</title>
        <authorList>
            <person name="Kim H.-S."/>
            <person name="Busman M."/>
            <person name="Brown D.W."/>
            <person name="Divon H."/>
            <person name="Uhlig S."/>
            <person name="Proctor R.H."/>
        </authorList>
    </citation>
    <scope>NUCLEOTIDE SEQUENCE [LARGE SCALE GENOMIC DNA]</scope>
    <source>
        <strain evidence="4 5">NRRL 20693</strain>
    </source>
</reference>
<gene>
    <name evidence="4" type="ORF">FHETE_9707</name>
</gene>
<protein>
    <recommendedName>
        <fullName evidence="3">F-box domain-containing protein</fullName>
    </recommendedName>
</protein>
<feature type="compositionally biased region" description="Polar residues" evidence="1">
    <location>
        <begin position="535"/>
        <end position="546"/>
    </location>
</feature>
<evidence type="ECO:0000256" key="1">
    <source>
        <dbReference type="SAM" id="MobiDB-lite"/>
    </source>
</evidence>
<keyword evidence="5" id="KW-1185">Reference proteome</keyword>
<evidence type="ECO:0000313" key="5">
    <source>
        <dbReference type="Proteomes" id="UP000567885"/>
    </source>
</evidence>
<dbReference type="PROSITE" id="PS50181">
    <property type="entry name" value="FBOX"/>
    <property type="match status" value="1"/>
</dbReference>
<proteinExistence type="predicted"/>
<accession>A0A8H5SS09</accession>
<dbReference type="OrthoDB" id="5359231at2759"/>
<sequence length="606" mass="69506">MSIWKLPVEIVSLLVELLGLDDTFNLALSCRSLSYVIRDRRMCRLALMVRHAPIALEAQATKDFPRAFRKLIKRRMAVRAAEPWMVAIVAMADHFIYTNGCLCYTVDNKHLRVLNTLQRMPTTELTIDVTLLLRLAVRDYDPTRPHTFEPIYFAEGIISCLATQILEDFTTCSWLVIFEPRETPRWVVVQRPCSRRPLFVRNDKNYLFWGSKSRTRLDGSSRWCLHCLNLQTRKWSDSQLVLWDFDGATIGSDICFEIIDGQFYCVSNTLKTQTDHGMRNNFYQVIRFPVDNAAHEACEKPPMRNLWRRHESEGAVDERWTSLQLTIDEVTGKLFIVETRKEWSPGISGSQRTCYRKELQFGGHDSHPGPLPTPPGSIIESSSEEWNSESHMEDRPREDIHMGDGPTDPTAYTLQECFVRSYNPSCNSFIDLVSEAYNPFSALQLRVRPKKHMPRVNTWPQDQNPCCPNDVLDRLYGVMSPIQPVKGMEWCMDERLLVYSPTGMASGQLRPVILISFDPGLTLPGFPNYGLYKMDTNSRPSTPSRELSSDPPRQMPWSSNQNIDALSYKQGLTTTPKFVNLRPSLYQTMNMGNGDAHGFDMSYSIV</sequence>
<feature type="signal peptide" evidence="2">
    <location>
        <begin position="1"/>
        <end position="19"/>
    </location>
</feature>
<comment type="caution">
    <text evidence="4">The sequence shown here is derived from an EMBL/GenBank/DDBJ whole genome shotgun (WGS) entry which is preliminary data.</text>
</comment>
<dbReference type="Proteomes" id="UP000567885">
    <property type="component" value="Unassembled WGS sequence"/>
</dbReference>
<name>A0A8H5SS09_FUSHE</name>
<dbReference type="InterPro" id="IPR001810">
    <property type="entry name" value="F-box_dom"/>
</dbReference>
<organism evidence="4 5">
    <name type="scientific">Fusarium heterosporum</name>
    <dbReference type="NCBI Taxonomy" id="42747"/>
    <lineage>
        <taxon>Eukaryota</taxon>
        <taxon>Fungi</taxon>
        <taxon>Dikarya</taxon>
        <taxon>Ascomycota</taxon>
        <taxon>Pezizomycotina</taxon>
        <taxon>Sordariomycetes</taxon>
        <taxon>Hypocreomycetidae</taxon>
        <taxon>Hypocreales</taxon>
        <taxon>Nectriaceae</taxon>
        <taxon>Fusarium</taxon>
        <taxon>Fusarium heterosporum species complex</taxon>
    </lineage>
</organism>
<dbReference type="AlphaFoldDB" id="A0A8H5SS09"/>
<feature type="domain" description="F-box" evidence="3">
    <location>
        <begin position="1"/>
        <end position="46"/>
    </location>
</feature>
<feature type="chain" id="PRO_5034253103" description="F-box domain-containing protein" evidence="2">
    <location>
        <begin position="20"/>
        <end position="606"/>
    </location>
</feature>
<evidence type="ECO:0000256" key="2">
    <source>
        <dbReference type="SAM" id="SignalP"/>
    </source>
</evidence>
<dbReference type="EMBL" id="JAAGWQ010000229">
    <property type="protein sequence ID" value="KAF5658810.1"/>
    <property type="molecule type" value="Genomic_DNA"/>
</dbReference>
<feature type="region of interest" description="Disordered" evidence="1">
    <location>
        <begin position="534"/>
        <end position="559"/>
    </location>
</feature>
<evidence type="ECO:0000313" key="4">
    <source>
        <dbReference type="EMBL" id="KAF5658810.1"/>
    </source>
</evidence>